<dbReference type="InterPro" id="IPR035965">
    <property type="entry name" value="PAS-like_dom_sf"/>
</dbReference>
<dbReference type="Gene3D" id="3.10.580.10">
    <property type="entry name" value="CBS-domain"/>
    <property type="match status" value="1"/>
</dbReference>
<keyword evidence="6" id="KW-0902">Two-component regulatory system</keyword>
<dbReference type="Pfam" id="PF08447">
    <property type="entry name" value="PAS_3"/>
    <property type="match status" value="2"/>
</dbReference>
<dbReference type="InterPro" id="IPR003594">
    <property type="entry name" value="HATPase_dom"/>
</dbReference>
<dbReference type="Pfam" id="PF13426">
    <property type="entry name" value="PAS_9"/>
    <property type="match status" value="2"/>
</dbReference>
<dbReference type="SUPFAM" id="SSF47384">
    <property type="entry name" value="Homodimeric domain of signal transducing histidine kinase"/>
    <property type="match status" value="1"/>
</dbReference>
<keyword evidence="3" id="KW-0597">Phosphoprotein</keyword>
<feature type="domain" description="PAC" evidence="9">
    <location>
        <begin position="1229"/>
        <end position="1281"/>
    </location>
</feature>
<dbReference type="PANTHER" id="PTHR43304">
    <property type="entry name" value="PHYTOCHROME-LIKE PROTEIN CPH1"/>
    <property type="match status" value="1"/>
</dbReference>
<sequence>MSQLSRSSVLIVDGLDNYPSNYLEIAQSNIAQSNSEISYKLEKFPAASLMGIFTQSDVIRLVASGHLTEHNLTIEEVMITPVITLNLLEFVPEHGASMDNLDRFSQLNSLTQKMVIERVLEIFQETAINHLPLVDGRGRIFYVINQNFILNYLSNNYFEKRSIDTDKLKSKKNNNLSKSLFSKKAGIFHKSTALKLQKFKDLSPNLASESFLAEKKPLAGVFSSVNYLDIQRMLGHEVRLVLVLNGAGYIRIAEGNEEVKGWQANELLGRNFLELNLDVPEAIAQLRHCLATGEDIETMAELPLLFVSESDGGRFYQWKYLPVNNSQGELIGAIALAVDITKRHKTEAELRSLFQAITDMVFVLDRDGRYLNIAPTKSNLFYKPPRELLGKTLSEVLPPETAALILNRIQVALNQQETVQVEYNLSIQGRECWFDARISPFLEDSVILVARDISDIASATLRDSASAPLRERIQSQQNLRQSQEFLQQIINAIPDPIFVKNENHEFVIVNRALCELIGCGQSEIIGKSDPDFFPPEQVNVFWQVDQKVLETGCDYTIQEELTDSAGNIHIISTKKTSVTDSKQNKFLVGTIREVTEQVKIAEALKRSEERYRAFITQSSEGIYCWEFNPPISIDQPEAAQIEQIFQYGYIVECNDAMAQMHEMTSGLEMIGTPVTQWRSPKEPETLEKTRQLIRAGYRLNKIEIRWSNTPEGDRYFLLNFLGIIEAGCLQRLWIKKLDISDRKKAQIALEQSEARYRGIIESQQDLIVRINPAGELTFVNDAYCVLFGRTRSELLGQSYFALVDQEEQAHTLDVMKLLEFPPYRVSFEQKASTPQGCRWIAWENYAIHNEQGEIIEIQGVGRDITNRKKTELALRETENLLELFFSKSLEGFFFMMLDAPVQWDDTVDKEQILDYVFAHQRVTKVNQAMLTQYKTKREEFIGLTPNDLFAHNLEYGRKLLRHLFDRGKLEIIADERRFDGTQLWISGEYICLYDDQGRITGHFGVQRDISDRYRTEAALRESEERFRQIAENSQEIFWIASDDRQKLLYVNPAYEIIFGQTCASLYAEPLGWIDKMIHPSDRYRILGAVMRQILDPQEISHEYRIIRPDGRIRWLWERIFPICNEQGEVYRQAGLVSDITQRKEIEETLRVTQERLGYLITRNPAVIYSMEPWGNCRTTFISDNVKTLLGYEPEKFLENPGFWIDHIHPEDLPEIAIALESGWQPGQTISYEYRFLCAQGNYRWIRDENRLLLDEQGNPLEVVGYLADITERKQAEEEIRSCVKKERELNALKSRFITMTSHEFRTPLATILSSADLLEVYVHTGAIEKSSQHIRHIQAAAEHLTNMLNDILEIANSEARQKDFDPGSLDLAALCREIISEVKSGYPHRSAIAFTCSREVEDRLSQSLVDITLVRQILINLLSNALKYSGRDGRVELTLSYYEEIEENSENSSSPSPESLSKVVMFQVKDNGVGIEAEEKDRIFDAFYRGNNIGNTTGTGLGLTIVKHAIDLHGGKITFDSTFGGGTTFTVTLPLSVKSEK</sequence>
<dbReference type="InterPro" id="IPR000014">
    <property type="entry name" value="PAS"/>
</dbReference>
<dbReference type="SUPFAM" id="SSF55785">
    <property type="entry name" value="PYP-like sensor domain (PAS domain)"/>
    <property type="match status" value="8"/>
</dbReference>
<dbReference type="FunFam" id="3.30.565.10:FF:000006">
    <property type="entry name" value="Sensor histidine kinase WalK"/>
    <property type="match status" value="1"/>
</dbReference>
<organism evidence="10">
    <name type="scientific">Planktothricoides raciborskii GIHE-MW2</name>
    <dbReference type="NCBI Taxonomy" id="2792601"/>
    <lineage>
        <taxon>Bacteria</taxon>
        <taxon>Bacillati</taxon>
        <taxon>Cyanobacteriota</taxon>
        <taxon>Cyanophyceae</taxon>
        <taxon>Oscillatoriophycideae</taxon>
        <taxon>Oscillatoriales</taxon>
        <taxon>Oscillatoriaceae</taxon>
        <taxon>Planktothricoides</taxon>
    </lineage>
</organism>
<dbReference type="Pfam" id="PF00989">
    <property type="entry name" value="PAS"/>
    <property type="match status" value="1"/>
</dbReference>
<name>A0AAU8JBV3_9CYAN</name>
<dbReference type="SMART" id="SM00388">
    <property type="entry name" value="HisKA"/>
    <property type="match status" value="1"/>
</dbReference>
<keyword evidence="5" id="KW-0418">Kinase</keyword>
<feature type="domain" description="PAC" evidence="9">
    <location>
        <begin position="300"/>
        <end position="352"/>
    </location>
</feature>
<evidence type="ECO:0000256" key="3">
    <source>
        <dbReference type="ARBA" id="ARBA00022553"/>
    </source>
</evidence>
<dbReference type="InterPro" id="IPR046342">
    <property type="entry name" value="CBS_dom_sf"/>
</dbReference>
<dbReference type="PRINTS" id="PR00344">
    <property type="entry name" value="BCTRLSENSOR"/>
</dbReference>
<dbReference type="Gene3D" id="3.30.565.10">
    <property type="entry name" value="Histidine kinase-like ATPase, C-terminal domain"/>
    <property type="match status" value="1"/>
</dbReference>
<evidence type="ECO:0000256" key="1">
    <source>
        <dbReference type="ARBA" id="ARBA00000085"/>
    </source>
</evidence>
<evidence type="ECO:0000313" key="10">
    <source>
        <dbReference type="EMBL" id="XCM36234.1"/>
    </source>
</evidence>
<dbReference type="SUPFAM" id="SSF55874">
    <property type="entry name" value="ATPase domain of HSP90 chaperone/DNA topoisomerase II/histidine kinase"/>
    <property type="match status" value="1"/>
</dbReference>
<feature type="domain" description="PAS" evidence="8">
    <location>
        <begin position="482"/>
        <end position="552"/>
    </location>
</feature>
<evidence type="ECO:0000259" key="9">
    <source>
        <dbReference type="PROSITE" id="PS50113"/>
    </source>
</evidence>
<feature type="domain" description="PAC" evidence="9">
    <location>
        <begin position="1099"/>
        <end position="1151"/>
    </location>
</feature>
<accession>A0AAU8JBV3</accession>
<dbReference type="InterPro" id="IPR036097">
    <property type="entry name" value="HisK_dim/P_sf"/>
</dbReference>
<feature type="domain" description="PAS" evidence="8">
    <location>
        <begin position="1022"/>
        <end position="1097"/>
    </location>
</feature>
<dbReference type="InterPro" id="IPR013767">
    <property type="entry name" value="PAS_fold"/>
</dbReference>
<dbReference type="NCBIfam" id="TIGR00229">
    <property type="entry name" value="sensory_box"/>
    <property type="match status" value="6"/>
</dbReference>
<dbReference type="Pfam" id="PF08448">
    <property type="entry name" value="PAS_4"/>
    <property type="match status" value="3"/>
</dbReference>
<gene>
    <name evidence="10" type="ORF">ABWT76_004978</name>
</gene>
<evidence type="ECO:0000256" key="5">
    <source>
        <dbReference type="ARBA" id="ARBA00022777"/>
    </source>
</evidence>
<dbReference type="SUPFAM" id="SSF54631">
    <property type="entry name" value="CBS-domain pair"/>
    <property type="match status" value="1"/>
</dbReference>
<dbReference type="InterPro" id="IPR003661">
    <property type="entry name" value="HisK_dim/P_dom"/>
</dbReference>
<dbReference type="GO" id="GO:0000155">
    <property type="term" value="F:phosphorelay sensor kinase activity"/>
    <property type="evidence" value="ECO:0007669"/>
    <property type="project" value="InterPro"/>
</dbReference>
<keyword evidence="4" id="KW-0808">Transferase</keyword>
<evidence type="ECO:0000256" key="2">
    <source>
        <dbReference type="ARBA" id="ARBA00012438"/>
    </source>
</evidence>
<dbReference type="PANTHER" id="PTHR43304:SF1">
    <property type="entry name" value="PAC DOMAIN-CONTAINING PROTEIN"/>
    <property type="match status" value="1"/>
</dbReference>
<dbReference type="CDD" id="cd00130">
    <property type="entry name" value="PAS"/>
    <property type="match status" value="5"/>
</dbReference>
<evidence type="ECO:0000259" key="7">
    <source>
        <dbReference type="PROSITE" id="PS50109"/>
    </source>
</evidence>
<feature type="domain" description="PAS" evidence="8">
    <location>
        <begin position="752"/>
        <end position="816"/>
    </location>
</feature>
<dbReference type="Gene3D" id="1.10.287.130">
    <property type="match status" value="1"/>
</dbReference>
<dbReference type="PROSITE" id="PS50109">
    <property type="entry name" value="HIS_KIN"/>
    <property type="match status" value="1"/>
</dbReference>
<dbReference type="InterPro" id="IPR001610">
    <property type="entry name" value="PAC"/>
</dbReference>
<dbReference type="EMBL" id="CP159837">
    <property type="protein sequence ID" value="XCM36234.1"/>
    <property type="molecule type" value="Genomic_DNA"/>
</dbReference>
<dbReference type="SMART" id="SM00086">
    <property type="entry name" value="PAC"/>
    <property type="match status" value="6"/>
</dbReference>
<dbReference type="Pfam" id="PF00512">
    <property type="entry name" value="HisKA"/>
    <property type="match status" value="1"/>
</dbReference>
<feature type="domain" description="PAS" evidence="8">
    <location>
        <begin position="346"/>
        <end position="416"/>
    </location>
</feature>
<feature type="domain" description="PAS" evidence="8">
    <location>
        <begin position="1152"/>
        <end position="1226"/>
    </location>
</feature>
<dbReference type="InterPro" id="IPR013655">
    <property type="entry name" value="PAS_fold_3"/>
</dbReference>
<evidence type="ECO:0000256" key="4">
    <source>
        <dbReference type="ARBA" id="ARBA00022679"/>
    </source>
</evidence>
<dbReference type="Pfam" id="PF02518">
    <property type="entry name" value="HATPase_c"/>
    <property type="match status" value="1"/>
</dbReference>
<proteinExistence type="predicted"/>
<dbReference type="GO" id="GO:0006355">
    <property type="term" value="P:regulation of DNA-templated transcription"/>
    <property type="evidence" value="ECO:0007669"/>
    <property type="project" value="InterPro"/>
</dbReference>
<feature type="domain" description="Histidine kinase" evidence="7">
    <location>
        <begin position="1299"/>
        <end position="1537"/>
    </location>
</feature>
<dbReference type="SMART" id="SM00091">
    <property type="entry name" value="PAS"/>
    <property type="match status" value="5"/>
</dbReference>
<dbReference type="InterPro" id="IPR013656">
    <property type="entry name" value="PAS_4"/>
</dbReference>
<dbReference type="SMART" id="SM00387">
    <property type="entry name" value="HATPase_c"/>
    <property type="match status" value="1"/>
</dbReference>
<dbReference type="InterPro" id="IPR000700">
    <property type="entry name" value="PAS-assoc_C"/>
</dbReference>
<dbReference type="CDD" id="cd00082">
    <property type="entry name" value="HisKA"/>
    <property type="match status" value="1"/>
</dbReference>
<dbReference type="InterPro" id="IPR004358">
    <property type="entry name" value="Sig_transdc_His_kin-like_C"/>
</dbReference>
<dbReference type="RefSeq" id="WP_354635118.1">
    <property type="nucleotide sequence ID" value="NZ_CP159837.1"/>
</dbReference>
<dbReference type="PROSITE" id="PS50113">
    <property type="entry name" value="PAC"/>
    <property type="match status" value="5"/>
</dbReference>
<dbReference type="PROSITE" id="PS50112">
    <property type="entry name" value="PAS"/>
    <property type="match status" value="5"/>
</dbReference>
<dbReference type="EC" id="2.7.13.3" evidence="2"/>
<dbReference type="InterPro" id="IPR005467">
    <property type="entry name" value="His_kinase_dom"/>
</dbReference>
<protein>
    <recommendedName>
        <fullName evidence="2">histidine kinase</fullName>
        <ecNumber evidence="2">2.7.13.3</ecNumber>
    </recommendedName>
</protein>
<reference evidence="10" key="1">
    <citation type="submission" date="2024-07" db="EMBL/GenBank/DDBJ databases">
        <authorList>
            <person name="Kim Y.J."/>
            <person name="Jeong J.Y."/>
        </authorList>
    </citation>
    <scope>NUCLEOTIDE SEQUENCE</scope>
    <source>
        <strain evidence="10">GIHE-MW2</strain>
    </source>
</reference>
<dbReference type="InterPro" id="IPR036890">
    <property type="entry name" value="HATPase_C_sf"/>
</dbReference>
<dbReference type="InterPro" id="IPR052162">
    <property type="entry name" value="Sensor_kinase/Photoreceptor"/>
</dbReference>
<evidence type="ECO:0000259" key="8">
    <source>
        <dbReference type="PROSITE" id="PS50112"/>
    </source>
</evidence>
<feature type="domain" description="PAC" evidence="9">
    <location>
        <begin position="823"/>
        <end position="876"/>
    </location>
</feature>
<dbReference type="Gene3D" id="3.30.450.20">
    <property type="entry name" value="PAS domain"/>
    <property type="match status" value="8"/>
</dbReference>
<feature type="domain" description="PAC" evidence="9">
    <location>
        <begin position="965"/>
        <end position="1021"/>
    </location>
</feature>
<dbReference type="CDD" id="cd00075">
    <property type="entry name" value="HATPase"/>
    <property type="match status" value="1"/>
</dbReference>
<comment type="catalytic activity">
    <reaction evidence="1">
        <text>ATP + protein L-histidine = ADP + protein N-phospho-L-histidine.</text>
        <dbReference type="EC" id="2.7.13.3"/>
    </reaction>
</comment>
<evidence type="ECO:0000256" key="6">
    <source>
        <dbReference type="ARBA" id="ARBA00023012"/>
    </source>
</evidence>